<dbReference type="PANTHER" id="PTHR46401:SF2">
    <property type="entry name" value="GLYCOSYLTRANSFERASE WBBK-RELATED"/>
    <property type="match status" value="1"/>
</dbReference>
<reference evidence="2 3" key="1">
    <citation type="submission" date="2019-05" db="EMBL/GenBank/DDBJ databases">
        <authorList>
            <person name="Qu J.-H."/>
        </authorList>
    </citation>
    <scope>NUCLEOTIDE SEQUENCE [LARGE SCALE GENOMIC DNA]</scope>
    <source>
        <strain evidence="2 3">T17</strain>
    </source>
</reference>
<dbReference type="SUPFAM" id="SSF53756">
    <property type="entry name" value="UDP-Glycosyltransferase/glycogen phosphorylase"/>
    <property type="match status" value="1"/>
</dbReference>
<accession>A0A5R9KXB2</accession>
<evidence type="ECO:0000313" key="2">
    <source>
        <dbReference type="EMBL" id="TLV00780.1"/>
    </source>
</evidence>
<dbReference type="GO" id="GO:0009103">
    <property type="term" value="P:lipopolysaccharide biosynthetic process"/>
    <property type="evidence" value="ECO:0007669"/>
    <property type="project" value="TreeGrafter"/>
</dbReference>
<keyword evidence="1 2" id="KW-0808">Transferase</keyword>
<dbReference type="Proteomes" id="UP000306402">
    <property type="component" value="Unassembled WGS sequence"/>
</dbReference>
<dbReference type="GO" id="GO:0016757">
    <property type="term" value="F:glycosyltransferase activity"/>
    <property type="evidence" value="ECO:0007669"/>
    <property type="project" value="TreeGrafter"/>
</dbReference>
<dbReference type="EMBL" id="VCEJ01000004">
    <property type="protein sequence ID" value="TLV00780.1"/>
    <property type="molecule type" value="Genomic_DNA"/>
</dbReference>
<dbReference type="RefSeq" id="WP_138366154.1">
    <property type="nucleotide sequence ID" value="NZ_VCEJ01000004.1"/>
</dbReference>
<organism evidence="2 3">
    <name type="scientific">Dyadobacter luticola</name>
    <dbReference type="NCBI Taxonomy" id="1979387"/>
    <lineage>
        <taxon>Bacteria</taxon>
        <taxon>Pseudomonadati</taxon>
        <taxon>Bacteroidota</taxon>
        <taxon>Cytophagia</taxon>
        <taxon>Cytophagales</taxon>
        <taxon>Spirosomataceae</taxon>
        <taxon>Dyadobacter</taxon>
    </lineage>
</organism>
<dbReference type="Pfam" id="PF13692">
    <property type="entry name" value="Glyco_trans_1_4"/>
    <property type="match status" value="1"/>
</dbReference>
<name>A0A5R9KXB2_9BACT</name>
<evidence type="ECO:0000313" key="3">
    <source>
        <dbReference type="Proteomes" id="UP000306402"/>
    </source>
</evidence>
<evidence type="ECO:0000256" key="1">
    <source>
        <dbReference type="ARBA" id="ARBA00022679"/>
    </source>
</evidence>
<dbReference type="AlphaFoldDB" id="A0A5R9KXB2"/>
<sequence>MNISYVTTYNANDIHNWSGLGYMIAKALEGQNNHIDYIGNLTSSPNIEMYLRKLYFKVLGKDFDFGREIHTAQQYARQISPRIKANTDVIFSPGTIPVSLLETNKPKVFYTDATLAGMIGFYKYLSNLSSVSIKHGNFLEQSALDSCQLAIYSSDWAANTAIKHYGTNPEKVKVVPFGSNLDSEKSIDDIKLLISQKSRQECHLLFLAVDWERKGGDLALQITRSLNEQGVKTILHIVGIKELPFDKIHPFVRTHGFVSKASKEGKDLMNELIEKSHFLILPTRADCTPVVFSEANSFGLPCITTEVGGIPTIIRDGINGRAFSLNAAPESYAEYIESIFSDWNLYADLALSSFNEYESRLNWNVAGKTITRLMADL</sequence>
<comment type="caution">
    <text evidence="2">The sequence shown here is derived from an EMBL/GenBank/DDBJ whole genome shotgun (WGS) entry which is preliminary data.</text>
</comment>
<dbReference type="Gene3D" id="3.40.50.2000">
    <property type="entry name" value="Glycogen Phosphorylase B"/>
    <property type="match status" value="2"/>
</dbReference>
<protein>
    <submittedName>
        <fullName evidence="2">Glycosyltransferase family 4 protein</fullName>
    </submittedName>
</protein>
<dbReference type="PANTHER" id="PTHR46401">
    <property type="entry name" value="GLYCOSYLTRANSFERASE WBBK-RELATED"/>
    <property type="match status" value="1"/>
</dbReference>
<dbReference type="CDD" id="cd03801">
    <property type="entry name" value="GT4_PimA-like"/>
    <property type="match status" value="1"/>
</dbReference>
<keyword evidence="3" id="KW-1185">Reference proteome</keyword>
<proteinExistence type="predicted"/>
<dbReference type="OrthoDB" id="7560678at2"/>
<gene>
    <name evidence="2" type="ORF">FEN17_14985</name>
</gene>